<evidence type="ECO:0000313" key="2">
    <source>
        <dbReference type="EMBL" id="EFA00282.1"/>
    </source>
</evidence>
<name>D6WFA7_TRICA</name>
<dbReference type="HOGENOM" id="CLU_1404124_0_0_1"/>
<evidence type="ECO:0000313" key="3">
    <source>
        <dbReference type="Proteomes" id="UP000007266"/>
    </source>
</evidence>
<dbReference type="AlphaFoldDB" id="D6WFA7"/>
<keyword evidence="3" id="KW-1185">Reference proteome</keyword>
<accession>D6WFA7</accession>
<proteinExistence type="predicted"/>
<sequence>MSMPSIALQIRRYRQQIEIADSPCSSQVHDTAPNRMITAIYGRKLGVIDCAQSSVPPLAPLKENRWEQLAKEGNVPQLFGILAQLASRRPHITANIPHIKFRHRSDFPNKTAAAMRSLVHTVRPLDTDGGAGRHDDDAGVYWRYRSLLRRAAGNDSFSSQQHYHSPTMYAKSPTPSSNAKTWTMCRYFEMHVSV</sequence>
<feature type="region of interest" description="Disordered" evidence="1">
    <location>
        <begin position="155"/>
        <end position="175"/>
    </location>
</feature>
<protein>
    <submittedName>
        <fullName evidence="2">Uncharacterized protein</fullName>
    </submittedName>
</protein>
<dbReference type="Proteomes" id="UP000007266">
    <property type="component" value="Linkage group 3"/>
</dbReference>
<feature type="compositionally biased region" description="Polar residues" evidence="1">
    <location>
        <begin position="155"/>
        <end position="164"/>
    </location>
</feature>
<gene>
    <name evidence="2" type="primary">GLEAN_03115</name>
    <name evidence="2" type="ORF">TcasGA2_TC003115</name>
</gene>
<evidence type="ECO:0000256" key="1">
    <source>
        <dbReference type="SAM" id="MobiDB-lite"/>
    </source>
</evidence>
<dbReference type="InParanoid" id="D6WFA7"/>
<dbReference type="EMBL" id="KQ971319">
    <property type="protein sequence ID" value="EFA00282.1"/>
    <property type="molecule type" value="Genomic_DNA"/>
</dbReference>
<reference evidence="2 3" key="2">
    <citation type="journal article" date="2010" name="Nucleic Acids Res.">
        <title>BeetleBase in 2010: revisions to provide comprehensive genomic information for Tribolium castaneum.</title>
        <authorList>
            <person name="Kim H.S."/>
            <person name="Murphy T."/>
            <person name="Xia J."/>
            <person name="Caragea D."/>
            <person name="Park Y."/>
            <person name="Beeman R.W."/>
            <person name="Lorenzen M.D."/>
            <person name="Butcher S."/>
            <person name="Manak J.R."/>
            <person name="Brown S.J."/>
        </authorList>
    </citation>
    <scope>GENOME REANNOTATION</scope>
    <source>
        <strain evidence="2 3">Georgia GA2</strain>
    </source>
</reference>
<organism evidence="2 3">
    <name type="scientific">Tribolium castaneum</name>
    <name type="common">Red flour beetle</name>
    <dbReference type="NCBI Taxonomy" id="7070"/>
    <lineage>
        <taxon>Eukaryota</taxon>
        <taxon>Metazoa</taxon>
        <taxon>Ecdysozoa</taxon>
        <taxon>Arthropoda</taxon>
        <taxon>Hexapoda</taxon>
        <taxon>Insecta</taxon>
        <taxon>Pterygota</taxon>
        <taxon>Neoptera</taxon>
        <taxon>Endopterygota</taxon>
        <taxon>Coleoptera</taxon>
        <taxon>Polyphaga</taxon>
        <taxon>Cucujiformia</taxon>
        <taxon>Tenebrionidae</taxon>
        <taxon>Tenebrionidae incertae sedis</taxon>
        <taxon>Tribolium</taxon>
    </lineage>
</organism>
<reference evidence="2 3" key="1">
    <citation type="journal article" date="2008" name="Nature">
        <title>The genome of the model beetle and pest Tribolium castaneum.</title>
        <authorList>
            <consortium name="Tribolium Genome Sequencing Consortium"/>
            <person name="Richards S."/>
            <person name="Gibbs R.A."/>
            <person name="Weinstock G.M."/>
            <person name="Brown S.J."/>
            <person name="Denell R."/>
            <person name="Beeman R.W."/>
            <person name="Gibbs R."/>
            <person name="Beeman R.W."/>
            <person name="Brown S.J."/>
            <person name="Bucher G."/>
            <person name="Friedrich M."/>
            <person name="Grimmelikhuijzen C.J."/>
            <person name="Klingler M."/>
            <person name="Lorenzen M."/>
            <person name="Richards S."/>
            <person name="Roth S."/>
            <person name="Schroder R."/>
            <person name="Tautz D."/>
            <person name="Zdobnov E.M."/>
            <person name="Muzny D."/>
            <person name="Gibbs R.A."/>
            <person name="Weinstock G.M."/>
            <person name="Attaway T."/>
            <person name="Bell S."/>
            <person name="Buhay C.J."/>
            <person name="Chandrabose M.N."/>
            <person name="Chavez D."/>
            <person name="Clerk-Blankenburg K.P."/>
            <person name="Cree A."/>
            <person name="Dao M."/>
            <person name="Davis C."/>
            <person name="Chacko J."/>
            <person name="Dinh H."/>
            <person name="Dugan-Rocha S."/>
            <person name="Fowler G."/>
            <person name="Garner T.T."/>
            <person name="Garnes J."/>
            <person name="Gnirke A."/>
            <person name="Hawes A."/>
            <person name="Hernandez J."/>
            <person name="Hines S."/>
            <person name="Holder M."/>
            <person name="Hume J."/>
            <person name="Jhangiani S.N."/>
            <person name="Joshi V."/>
            <person name="Khan Z.M."/>
            <person name="Jackson L."/>
            <person name="Kovar C."/>
            <person name="Kowis A."/>
            <person name="Lee S."/>
            <person name="Lewis L.R."/>
            <person name="Margolis J."/>
            <person name="Morgan M."/>
            <person name="Nazareth L.V."/>
            <person name="Nguyen N."/>
            <person name="Okwuonu G."/>
            <person name="Parker D."/>
            <person name="Richards S."/>
            <person name="Ruiz S.J."/>
            <person name="Santibanez J."/>
            <person name="Savard J."/>
            <person name="Scherer S.E."/>
            <person name="Schneider B."/>
            <person name="Sodergren E."/>
            <person name="Tautz D."/>
            <person name="Vattahil S."/>
            <person name="Villasana D."/>
            <person name="White C.S."/>
            <person name="Wright R."/>
            <person name="Park Y."/>
            <person name="Beeman R.W."/>
            <person name="Lord J."/>
            <person name="Oppert B."/>
            <person name="Lorenzen M."/>
            <person name="Brown S."/>
            <person name="Wang L."/>
            <person name="Savard J."/>
            <person name="Tautz D."/>
            <person name="Richards S."/>
            <person name="Weinstock G."/>
            <person name="Gibbs R.A."/>
            <person name="Liu Y."/>
            <person name="Worley K."/>
            <person name="Weinstock G."/>
            <person name="Elsik C.G."/>
            <person name="Reese J.T."/>
            <person name="Elhaik E."/>
            <person name="Landan G."/>
            <person name="Graur D."/>
            <person name="Arensburger P."/>
            <person name="Atkinson P."/>
            <person name="Beeman R.W."/>
            <person name="Beidler J."/>
            <person name="Brown S.J."/>
            <person name="Demuth J.P."/>
            <person name="Drury D.W."/>
            <person name="Du Y.Z."/>
            <person name="Fujiwara H."/>
            <person name="Lorenzen M."/>
            <person name="Maselli V."/>
            <person name="Osanai M."/>
            <person name="Park Y."/>
            <person name="Robertson H.M."/>
            <person name="Tu Z."/>
            <person name="Wang J.J."/>
            <person name="Wang S."/>
            <person name="Richards S."/>
            <person name="Song H."/>
            <person name="Zhang L."/>
            <person name="Sodergren E."/>
            <person name="Werner D."/>
            <person name="Stanke M."/>
            <person name="Morgenstern B."/>
            <person name="Solovyev V."/>
            <person name="Kosarev P."/>
            <person name="Brown G."/>
            <person name="Chen H.C."/>
            <person name="Ermolaeva O."/>
            <person name="Hlavina W."/>
            <person name="Kapustin Y."/>
            <person name="Kiryutin B."/>
            <person name="Kitts P."/>
            <person name="Maglott D."/>
            <person name="Pruitt K."/>
            <person name="Sapojnikov V."/>
            <person name="Souvorov A."/>
            <person name="Mackey A.J."/>
            <person name="Waterhouse R.M."/>
            <person name="Wyder S."/>
            <person name="Zdobnov E.M."/>
            <person name="Zdobnov E.M."/>
            <person name="Wyder S."/>
            <person name="Kriventseva E.V."/>
            <person name="Kadowaki T."/>
            <person name="Bork P."/>
            <person name="Aranda M."/>
            <person name="Bao R."/>
            <person name="Beermann A."/>
            <person name="Berns N."/>
            <person name="Bolognesi R."/>
            <person name="Bonneton F."/>
            <person name="Bopp D."/>
            <person name="Brown S.J."/>
            <person name="Bucher G."/>
            <person name="Butts T."/>
            <person name="Chaumot A."/>
            <person name="Denell R.E."/>
            <person name="Ferrier D.E."/>
            <person name="Friedrich M."/>
            <person name="Gordon C.M."/>
            <person name="Jindra M."/>
            <person name="Klingler M."/>
            <person name="Lan Q."/>
            <person name="Lattorff H.M."/>
            <person name="Laudet V."/>
            <person name="von Levetsow C."/>
            <person name="Liu Z."/>
            <person name="Lutz R."/>
            <person name="Lynch J.A."/>
            <person name="da Fonseca R.N."/>
            <person name="Posnien N."/>
            <person name="Reuter R."/>
            <person name="Roth S."/>
            <person name="Savard J."/>
            <person name="Schinko J.B."/>
            <person name="Schmitt C."/>
            <person name="Schoppmeier M."/>
            <person name="Schroder R."/>
            <person name="Shippy T.D."/>
            <person name="Simonnet F."/>
            <person name="Marques-Souza H."/>
            <person name="Tautz D."/>
            <person name="Tomoyasu Y."/>
            <person name="Trauner J."/>
            <person name="Van der Zee M."/>
            <person name="Vervoort M."/>
            <person name="Wittkopp N."/>
            <person name="Wimmer E.A."/>
            <person name="Yang X."/>
            <person name="Jones A.K."/>
            <person name="Sattelle D.B."/>
            <person name="Ebert P.R."/>
            <person name="Nelson D."/>
            <person name="Scott J.G."/>
            <person name="Beeman R.W."/>
            <person name="Muthukrishnan S."/>
            <person name="Kramer K.J."/>
            <person name="Arakane Y."/>
            <person name="Beeman R.W."/>
            <person name="Zhu Q."/>
            <person name="Hogenkamp D."/>
            <person name="Dixit R."/>
            <person name="Oppert B."/>
            <person name="Jiang H."/>
            <person name="Zou Z."/>
            <person name="Marshall J."/>
            <person name="Elpidina E."/>
            <person name="Vinokurov K."/>
            <person name="Oppert C."/>
            <person name="Zou Z."/>
            <person name="Evans J."/>
            <person name="Lu Z."/>
            <person name="Zhao P."/>
            <person name="Sumathipala N."/>
            <person name="Altincicek B."/>
            <person name="Vilcinskas A."/>
            <person name="Williams M."/>
            <person name="Hultmark D."/>
            <person name="Hetru C."/>
            <person name="Jiang H."/>
            <person name="Grimmelikhuijzen C.J."/>
            <person name="Hauser F."/>
            <person name="Cazzamali G."/>
            <person name="Williamson M."/>
            <person name="Park Y."/>
            <person name="Li B."/>
            <person name="Tanaka Y."/>
            <person name="Predel R."/>
            <person name="Neupert S."/>
            <person name="Schachtner J."/>
            <person name="Verleyen P."/>
            <person name="Raible F."/>
            <person name="Bork P."/>
            <person name="Friedrich M."/>
            <person name="Walden K.K."/>
            <person name="Robertson H.M."/>
            <person name="Angeli S."/>
            <person name="Foret S."/>
            <person name="Bucher G."/>
            <person name="Schuetz S."/>
            <person name="Maleszka R."/>
            <person name="Wimmer E.A."/>
            <person name="Beeman R.W."/>
            <person name="Lorenzen M."/>
            <person name="Tomoyasu Y."/>
            <person name="Miller S.C."/>
            <person name="Grossmann D."/>
            <person name="Bucher G."/>
        </authorList>
    </citation>
    <scope>NUCLEOTIDE SEQUENCE [LARGE SCALE GENOMIC DNA]</scope>
    <source>
        <strain evidence="2 3">Georgia GA2</strain>
    </source>
</reference>